<evidence type="ECO:0000256" key="3">
    <source>
        <dbReference type="SAM" id="MobiDB-lite"/>
    </source>
</evidence>
<dbReference type="InterPro" id="IPR050331">
    <property type="entry name" value="Zinc_finger"/>
</dbReference>
<feature type="compositionally biased region" description="Low complexity" evidence="3">
    <location>
        <begin position="56"/>
        <end position="67"/>
    </location>
</feature>
<dbReference type="PROSITE" id="PS50280">
    <property type="entry name" value="SET"/>
    <property type="match status" value="1"/>
</dbReference>
<dbReference type="SMART" id="SM00317">
    <property type="entry name" value="SET"/>
    <property type="match status" value="1"/>
</dbReference>
<proteinExistence type="predicted"/>
<dbReference type="InterPro" id="IPR046341">
    <property type="entry name" value="SET_dom_sf"/>
</dbReference>
<feature type="domain" description="SET" evidence="4">
    <location>
        <begin position="138"/>
        <end position="256"/>
    </location>
</feature>
<dbReference type="InterPro" id="IPR044408">
    <property type="entry name" value="PRDM14_PR-SET"/>
</dbReference>
<keyword evidence="2" id="KW-0804">Transcription</keyword>
<gene>
    <name evidence="5" type="ORF">KUTeg_020868</name>
</gene>
<dbReference type="Pfam" id="PF21549">
    <property type="entry name" value="PRDM2_PR"/>
    <property type="match status" value="1"/>
</dbReference>
<evidence type="ECO:0000256" key="2">
    <source>
        <dbReference type="ARBA" id="ARBA00023163"/>
    </source>
</evidence>
<dbReference type="Proteomes" id="UP001217089">
    <property type="component" value="Unassembled WGS sequence"/>
</dbReference>
<evidence type="ECO:0000313" key="5">
    <source>
        <dbReference type="EMBL" id="KAJ8301881.1"/>
    </source>
</evidence>
<dbReference type="SUPFAM" id="SSF82199">
    <property type="entry name" value="SET domain"/>
    <property type="match status" value="1"/>
</dbReference>
<sequence>MEQIRPGMFPFFPHQFTAAPFPRENIPLDKFRFPGPAVFPFPSPMWIPPPQPIPSPSLSTPNSTVSSPPGPVSRVFPPPPLGIPTFTFSQEDLDMSLYGYTRNRQHNKCNGHALSGLKLGDLNHGIQRILNQNPSQSPPIHLSTKTTFAGSVHYGVFCTKTVISRGTRYGPFKGRVVNTSEIKTNDDNTLMWEVFQEGKLSHFIDGRGGAGNWMSYVNCARYAQEQNLIAMQVEGDIFYEVCKDIPEGTEILVWYGDCYLQFMGVPVSLKEMADGGLHEEAEGRLRRETDFGYISCTCMKNIALTNVVSVLKASVNLLV</sequence>
<keyword evidence="1" id="KW-0805">Transcription regulation</keyword>
<evidence type="ECO:0000313" key="6">
    <source>
        <dbReference type="Proteomes" id="UP001217089"/>
    </source>
</evidence>
<dbReference type="Gene3D" id="2.170.270.10">
    <property type="entry name" value="SET domain"/>
    <property type="match status" value="1"/>
</dbReference>
<evidence type="ECO:0000256" key="1">
    <source>
        <dbReference type="ARBA" id="ARBA00023015"/>
    </source>
</evidence>
<reference evidence="5 6" key="1">
    <citation type="submission" date="2022-12" db="EMBL/GenBank/DDBJ databases">
        <title>Chromosome-level genome of Tegillarca granosa.</title>
        <authorList>
            <person name="Kim J."/>
        </authorList>
    </citation>
    <scope>NUCLEOTIDE SEQUENCE [LARGE SCALE GENOMIC DNA]</scope>
    <source>
        <strain evidence="5">Teg-2019</strain>
        <tissue evidence="5">Adductor muscle</tissue>
    </source>
</reference>
<dbReference type="CDD" id="cd19198">
    <property type="entry name" value="PR-SET_PRDM14"/>
    <property type="match status" value="1"/>
</dbReference>
<keyword evidence="6" id="KW-1185">Reference proteome</keyword>
<feature type="region of interest" description="Disordered" evidence="3">
    <location>
        <begin position="50"/>
        <end position="70"/>
    </location>
</feature>
<name>A0ABQ9E954_TEGGR</name>
<dbReference type="PANTHER" id="PTHR16515">
    <property type="entry name" value="PR DOMAIN ZINC FINGER PROTEIN"/>
    <property type="match status" value="1"/>
</dbReference>
<accession>A0ABQ9E954</accession>
<organism evidence="5 6">
    <name type="scientific">Tegillarca granosa</name>
    <name type="common">Malaysian cockle</name>
    <name type="synonym">Anadara granosa</name>
    <dbReference type="NCBI Taxonomy" id="220873"/>
    <lineage>
        <taxon>Eukaryota</taxon>
        <taxon>Metazoa</taxon>
        <taxon>Spiralia</taxon>
        <taxon>Lophotrochozoa</taxon>
        <taxon>Mollusca</taxon>
        <taxon>Bivalvia</taxon>
        <taxon>Autobranchia</taxon>
        <taxon>Pteriomorphia</taxon>
        <taxon>Arcoida</taxon>
        <taxon>Arcoidea</taxon>
        <taxon>Arcidae</taxon>
        <taxon>Tegillarca</taxon>
    </lineage>
</organism>
<evidence type="ECO:0000259" key="4">
    <source>
        <dbReference type="PROSITE" id="PS50280"/>
    </source>
</evidence>
<comment type="caution">
    <text evidence="5">The sequence shown here is derived from an EMBL/GenBank/DDBJ whole genome shotgun (WGS) entry which is preliminary data.</text>
</comment>
<dbReference type="PANTHER" id="PTHR16515:SF19">
    <property type="entry name" value="PR DOMAIN ZINC FINGER PROTEIN 14"/>
    <property type="match status" value="1"/>
</dbReference>
<protein>
    <recommendedName>
        <fullName evidence="4">SET domain-containing protein</fullName>
    </recommendedName>
</protein>
<dbReference type="EMBL" id="JARBDR010000918">
    <property type="protein sequence ID" value="KAJ8301881.1"/>
    <property type="molecule type" value="Genomic_DNA"/>
</dbReference>
<dbReference type="InterPro" id="IPR001214">
    <property type="entry name" value="SET_dom"/>
</dbReference>